<evidence type="ECO:0000313" key="2">
    <source>
        <dbReference type="Proteomes" id="UP000092651"/>
    </source>
</evidence>
<proteinExistence type="predicted"/>
<evidence type="ECO:0000313" key="1">
    <source>
        <dbReference type="EMBL" id="OCA77466.1"/>
    </source>
</evidence>
<dbReference type="EMBL" id="MAYH01000001">
    <property type="protein sequence ID" value="OCA77466.1"/>
    <property type="molecule type" value="Genomic_DNA"/>
</dbReference>
<accession>A0A1B9A0T0</accession>
<comment type="caution">
    <text evidence="1">The sequence shown here is derived from an EMBL/GenBank/DDBJ whole genome shotgun (WGS) entry which is preliminary data.</text>
</comment>
<organism evidence="1 2">
    <name type="scientific">Chryseobacterium artocarpi</name>
    <dbReference type="NCBI Taxonomy" id="1414727"/>
    <lineage>
        <taxon>Bacteria</taxon>
        <taxon>Pseudomonadati</taxon>
        <taxon>Bacteroidota</taxon>
        <taxon>Flavobacteriia</taxon>
        <taxon>Flavobacteriales</taxon>
        <taxon>Weeksellaceae</taxon>
        <taxon>Chryseobacterium group</taxon>
        <taxon>Chryseobacterium</taxon>
    </lineage>
</organism>
<gene>
    <name evidence="1" type="ORF">BBI01_03160</name>
</gene>
<reference evidence="1 2" key="1">
    <citation type="submission" date="2016-07" db="EMBL/GenBank/DDBJ databases">
        <authorList>
            <person name="Jeong J.-J."/>
            <person name="Kim D.W."/>
            <person name="Sang M.K."/>
            <person name="Choi I.-G."/>
            <person name="Kim K.D."/>
        </authorList>
    </citation>
    <scope>NUCLEOTIDE SEQUENCE [LARGE SCALE GENOMIC DNA]</scope>
    <source>
        <strain evidence="1 2">UTM-3</strain>
    </source>
</reference>
<dbReference type="AlphaFoldDB" id="A0A1B9A0T0"/>
<sequence>MTREDSLHKKNMEQVDFFDDIKGKSIKANTYKKALLDNDKKEKIDSLFLIDSYSILNKQIVYLKYYKTINDSNYDFSPSEKKIDVLIYDQNNLIKRLNVYSSKNYPSIVEKKIGYLDELGMLFMKTFEIDEEGVTSTTNKTINCKEYLK</sequence>
<keyword evidence="2" id="KW-1185">Reference proteome</keyword>
<name>A0A1B9A0T0_9FLAO</name>
<protein>
    <submittedName>
        <fullName evidence="1">Uncharacterized protein</fullName>
    </submittedName>
</protein>
<dbReference type="Proteomes" id="UP000092651">
    <property type="component" value="Unassembled WGS sequence"/>
</dbReference>